<keyword evidence="3" id="KW-1185">Reference proteome</keyword>
<evidence type="ECO:0000259" key="1">
    <source>
        <dbReference type="Pfam" id="PF03921"/>
    </source>
</evidence>
<dbReference type="Gene3D" id="2.60.40.10">
    <property type="entry name" value="Immunoglobulins"/>
    <property type="match status" value="1"/>
</dbReference>
<dbReference type="Pfam" id="PF03921">
    <property type="entry name" value="ICAM_N"/>
    <property type="match status" value="1"/>
</dbReference>
<dbReference type="GO" id="GO:0016020">
    <property type="term" value="C:membrane"/>
    <property type="evidence" value="ECO:0007669"/>
    <property type="project" value="InterPro"/>
</dbReference>
<dbReference type="GO" id="GO:0050901">
    <property type="term" value="P:leukocyte tethering or rolling"/>
    <property type="evidence" value="ECO:0007669"/>
    <property type="project" value="TreeGrafter"/>
</dbReference>
<dbReference type="InterPro" id="IPR013768">
    <property type="entry name" value="ICAM_N"/>
</dbReference>
<dbReference type="GO" id="GO:0007229">
    <property type="term" value="P:integrin-mediated signaling pathway"/>
    <property type="evidence" value="ECO:0007669"/>
    <property type="project" value="InterPro"/>
</dbReference>
<dbReference type="Proteomes" id="UP000694404">
    <property type="component" value="Unplaced"/>
</dbReference>
<evidence type="ECO:0000313" key="2">
    <source>
        <dbReference type="Ensembl" id="ENSCABP00000004374.1"/>
    </source>
</evidence>
<dbReference type="AlphaFoldDB" id="A0A8C0ILW6"/>
<evidence type="ECO:0000313" key="3">
    <source>
        <dbReference type="Proteomes" id="UP000694404"/>
    </source>
</evidence>
<dbReference type="SUPFAM" id="SSF48726">
    <property type="entry name" value="Immunoglobulin"/>
    <property type="match status" value="1"/>
</dbReference>
<reference evidence="2" key="2">
    <citation type="submission" date="2025-09" db="UniProtKB">
        <authorList>
            <consortium name="Ensembl"/>
        </authorList>
    </citation>
    <scope>IDENTIFICATION</scope>
</reference>
<dbReference type="InterPro" id="IPR036179">
    <property type="entry name" value="Ig-like_dom_sf"/>
</dbReference>
<dbReference type="Ensembl" id="ENSCABT00000004749.1">
    <property type="protein sequence ID" value="ENSCABP00000004374.1"/>
    <property type="gene ID" value="ENSCABG00000003293.1"/>
</dbReference>
<name>A0A8C0ILW6_CHEAB</name>
<protein>
    <recommendedName>
        <fullName evidence="1">Intercellular adhesion molecule N-terminal domain-containing protein</fullName>
    </recommendedName>
</protein>
<accession>A0A8C0ILW6</accession>
<dbReference type="GO" id="GO:0098640">
    <property type="term" value="F:integrin binding involved in cell-matrix adhesion"/>
    <property type="evidence" value="ECO:0007669"/>
    <property type="project" value="InterPro"/>
</dbReference>
<organism evidence="2 3">
    <name type="scientific">Chelonoidis abingdonii</name>
    <name type="common">Abingdon island giant tortoise</name>
    <name type="synonym">Testudo abingdonii</name>
    <dbReference type="NCBI Taxonomy" id="106734"/>
    <lineage>
        <taxon>Eukaryota</taxon>
        <taxon>Metazoa</taxon>
        <taxon>Chordata</taxon>
        <taxon>Craniata</taxon>
        <taxon>Vertebrata</taxon>
        <taxon>Euteleostomi</taxon>
        <taxon>Archelosauria</taxon>
        <taxon>Testudinata</taxon>
        <taxon>Testudines</taxon>
        <taxon>Cryptodira</taxon>
        <taxon>Durocryptodira</taxon>
        <taxon>Testudinoidea</taxon>
        <taxon>Testudinidae</taxon>
        <taxon>Chelonoidis</taxon>
    </lineage>
</organism>
<dbReference type="GO" id="GO:2000403">
    <property type="term" value="P:positive regulation of lymphocyte migration"/>
    <property type="evidence" value="ECO:0007669"/>
    <property type="project" value="InterPro"/>
</dbReference>
<sequence>MTVVGTGESEPTTQEQTLLTLDIYCSSLNDPCFLHLLLFPFPPLHPGRLTVLPLEPLVQIGGSIQLNCSLDCPDGKPQWKGLDTNLGNIISTPTYSLLLITNAAVAMAGTKFCTGNCQGKSHQGSTNLQVTDSAIAIGTASSLLGLIVTAFVSHRLWRLLHPPGMTSPKGNSV</sequence>
<dbReference type="InterPro" id="IPR013783">
    <property type="entry name" value="Ig-like_fold"/>
</dbReference>
<proteinExistence type="predicted"/>
<dbReference type="OMA" id="FVSHRLW"/>
<feature type="domain" description="Intercellular adhesion molecule N-terminal" evidence="1">
    <location>
        <begin position="49"/>
        <end position="130"/>
    </location>
</feature>
<dbReference type="PANTHER" id="PTHR14162:SF1">
    <property type="entry name" value="MUCOSAL ADDRESSIN CELL ADHESION MOLECULE 1"/>
    <property type="match status" value="1"/>
</dbReference>
<dbReference type="InterPro" id="IPR037413">
    <property type="entry name" value="MADCAM1"/>
</dbReference>
<dbReference type="PANTHER" id="PTHR14162">
    <property type="entry name" value="MUCOSAL ADDRESSIN CELL ADHESION MOLECULE-1"/>
    <property type="match status" value="1"/>
</dbReference>
<dbReference type="GO" id="GO:0034113">
    <property type="term" value="P:heterotypic cell-cell adhesion"/>
    <property type="evidence" value="ECO:0007669"/>
    <property type="project" value="TreeGrafter"/>
</dbReference>
<dbReference type="GeneTree" id="ENSGT00960000189417"/>
<reference evidence="2" key="1">
    <citation type="submission" date="2025-08" db="UniProtKB">
        <authorList>
            <consortium name="Ensembl"/>
        </authorList>
    </citation>
    <scope>IDENTIFICATION</scope>
</reference>